<proteinExistence type="predicted"/>
<dbReference type="AlphaFoldDB" id="A0A3B1B7H7"/>
<name>A0A3B1B7H7_9ZZZZ</name>
<dbReference type="EMBL" id="UOFW01000158">
    <property type="protein sequence ID" value="VAX06250.1"/>
    <property type="molecule type" value="Genomic_DNA"/>
</dbReference>
<reference evidence="1" key="1">
    <citation type="submission" date="2018-06" db="EMBL/GenBank/DDBJ databases">
        <authorList>
            <person name="Zhirakovskaya E."/>
        </authorList>
    </citation>
    <scope>NUCLEOTIDE SEQUENCE</scope>
</reference>
<evidence type="ECO:0000313" key="1">
    <source>
        <dbReference type="EMBL" id="VAX06250.1"/>
    </source>
</evidence>
<sequence>MTKYDIEIGENYSPSTCHCCGKSGYTAHGFVYKNNDAYAVYYAAWSEMHVDKKVTLALAMGDWDEDKTSDDRTCFGIDVYEGDEEILFRVIDPEESPWLNTDLLGKMISRDEGVKHQLKSEAFSIAEEVIRNHGAIKSYLNA</sequence>
<organism evidence="1">
    <name type="scientific">hydrothermal vent metagenome</name>
    <dbReference type="NCBI Taxonomy" id="652676"/>
    <lineage>
        <taxon>unclassified sequences</taxon>
        <taxon>metagenomes</taxon>
        <taxon>ecological metagenomes</taxon>
    </lineage>
</organism>
<gene>
    <name evidence="1" type="ORF">MNBD_ALPHA03-1462</name>
</gene>
<accession>A0A3B1B7H7</accession>
<protein>
    <submittedName>
        <fullName evidence="1">Uncharacterized protein</fullName>
    </submittedName>
</protein>